<protein>
    <submittedName>
        <fullName evidence="1">Uncharacterized protein</fullName>
    </submittedName>
</protein>
<dbReference type="Proteomes" id="UP001060085">
    <property type="component" value="Linkage Group LG04"/>
</dbReference>
<proteinExistence type="predicted"/>
<comment type="caution">
    <text evidence="1">The sequence shown here is derived from an EMBL/GenBank/DDBJ whole genome shotgun (WGS) entry which is preliminary data.</text>
</comment>
<dbReference type="EMBL" id="CM044704">
    <property type="protein sequence ID" value="KAI5668425.1"/>
    <property type="molecule type" value="Genomic_DNA"/>
</dbReference>
<organism evidence="1 2">
    <name type="scientific">Catharanthus roseus</name>
    <name type="common">Madagascar periwinkle</name>
    <name type="synonym">Vinca rosea</name>
    <dbReference type="NCBI Taxonomy" id="4058"/>
    <lineage>
        <taxon>Eukaryota</taxon>
        <taxon>Viridiplantae</taxon>
        <taxon>Streptophyta</taxon>
        <taxon>Embryophyta</taxon>
        <taxon>Tracheophyta</taxon>
        <taxon>Spermatophyta</taxon>
        <taxon>Magnoliopsida</taxon>
        <taxon>eudicotyledons</taxon>
        <taxon>Gunneridae</taxon>
        <taxon>Pentapetalae</taxon>
        <taxon>asterids</taxon>
        <taxon>lamiids</taxon>
        <taxon>Gentianales</taxon>
        <taxon>Apocynaceae</taxon>
        <taxon>Rauvolfioideae</taxon>
        <taxon>Vinceae</taxon>
        <taxon>Catharanthinae</taxon>
        <taxon>Catharanthus</taxon>
    </lineage>
</organism>
<gene>
    <name evidence="1" type="ORF">M9H77_18278</name>
</gene>
<name>A0ACC0B702_CATRO</name>
<accession>A0ACC0B702</accession>
<evidence type="ECO:0000313" key="1">
    <source>
        <dbReference type="EMBL" id="KAI5668425.1"/>
    </source>
</evidence>
<evidence type="ECO:0000313" key="2">
    <source>
        <dbReference type="Proteomes" id="UP001060085"/>
    </source>
</evidence>
<reference evidence="2" key="1">
    <citation type="journal article" date="2023" name="Nat. Plants">
        <title>Single-cell RNA sequencing provides a high-resolution roadmap for understanding the multicellular compartmentation of specialized metabolism.</title>
        <authorList>
            <person name="Sun S."/>
            <person name="Shen X."/>
            <person name="Li Y."/>
            <person name="Li Y."/>
            <person name="Wang S."/>
            <person name="Li R."/>
            <person name="Zhang H."/>
            <person name="Shen G."/>
            <person name="Guo B."/>
            <person name="Wei J."/>
            <person name="Xu J."/>
            <person name="St-Pierre B."/>
            <person name="Chen S."/>
            <person name="Sun C."/>
        </authorList>
    </citation>
    <scope>NUCLEOTIDE SEQUENCE [LARGE SCALE GENOMIC DNA]</scope>
</reference>
<keyword evidence="2" id="KW-1185">Reference proteome</keyword>
<sequence>MRDGGWGRGVGKHTGSSVSFTEHRLKREAVATGVPLPNDLQLMAPVSGGLECGRLYGAGSKATHLRAESSRAAAGLPPCCLEAEQRIMRQVEAVISSAYTTFNEQIRRSENKEDPMLAVLENKGKSSEKELHIIHRDITISFSLSPFSLCHEVSLRDLEMLLVAYTSHVSIFGGLYAISLDGNLFLLVPGMLKCLTLCVSLENQLVPNVFKCLSSHASFVNYLIPSEAKLDLLCFENENLHDDSVMEPKVVES</sequence>